<reference evidence="1 2" key="1">
    <citation type="submission" date="2019-04" db="EMBL/GenBank/DDBJ databases">
        <title>genome sequence of strain W3.</title>
        <authorList>
            <person name="Gao J."/>
            <person name="Sun J."/>
        </authorList>
    </citation>
    <scope>NUCLEOTIDE SEQUENCE [LARGE SCALE GENOMIC DNA]</scope>
    <source>
        <strain evidence="1 2">W3</strain>
    </source>
</reference>
<sequence>MDETVAIESRSEFALWAIERAKEIVAQEGTALALAARDMDEEGLRDAGHKLGGAISEALLEVFDGLLGQDDQA</sequence>
<dbReference type="EMBL" id="STGU01000004">
    <property type="protein sequence ID" value="THV36701.1"/>
    <property type="molecule type" value="Genomic_DNA"/>
</dbReference>
<organism evidence="1 2">
    <name type="scientific">Rhizobium rosettiformans W3</name>
    <dbReference type="NCBI Taxonomy" id="538378"/>
    <lineage>
        <taxon>Bacteria</taxon>
        <taxon>Pseudomonadati</taxon>
        <taxon>Pseudomonadota</taxon>
        <taxon>Alphaproteobacteria</taxon>
        <taxon>Hyphomicrobiales</taxon>
        <taxon>Rhizobiaceae</taxon>
        <taxon>Rhizobium/Agrobacterium group</taxon>
        <taxon>Rhizobium</taxon>
    </lineage>
</organism>
<protein>
    <submittedName>
        <fullName evidence="1">Uncharacterized protein</fullName>
    </submittedName>
</protein>
<evidence type="ECO:0000313" key="2">
    <source>
        <dbReference type="Proteomes" id="UP000307378"/>
    </source>
</evidence>
<dbReference type="RefSeq" id="WP_113458270.1">
    <property type="nucleotide sequence ID" value="NZ_STGU01000004.1"/>
</dbReference>
<evidence type="ECO:0000313" key="1">
    <source>
        <dbReference type="EMBL" id="THV36701.1"/>
    </source>
</evidence>
<accession>A0A4S8Q0X6</accession>
<dbReference type="AlphaFoldDB" id="A0A4S8Q0X6"/>
<name>A0A4S8Q0X6_9HYPH</name>
<comment type="caution">
    <text evidence="1">The sequence shown here is derived from an EMBL/GenBank/DDBJ whole genome shotgun (WGS) entry which is preliminary data.</text>
</comment>
<proteinExistence type="predicted"/>
<gene>
    <name evidence="1" type="ORF">FAA86_09345</name>
</gene>
<dbReference type="Proteomes" id="UP000307378">
    <property type="component" value="Unassembled WGS sequence"/>
</dbReference>